<dbReference type="SUPFAM" id="SSF102405">
    <property type="entry name" value="MCP/YpsA-like"/>
    <property type="match status" value="1"/>
</dbReference>
<organism evidence="3 4">
    <name type="scientific">Priestia iocasae</name>
    <dbReference type="NCBI Taxonomy" id="2291674"/>
    <lineage>
        <taxon>Bacteria</taxon>
        <taxon>Bacillati</taxon>
        <taxon>Bacillota</taxon>
        <taxon>Bacilli</taxon>
        <taxon>Bacillales</taxon>
        <taxon>Bacillaceae</taxon>
        <taxon>Priestia</taxon>
    </lineage>
</organism>
<dbReference type="InterPro" id="IPR003488">
    <property type="entry name" value="DprA"/>
</dbReference>
<keyword evidence="4" id="KW-1185">Reference proteome</keyword>
<name>A0ABS2QRL4_9BACI</name>
<dbReference type="Gene3D" id="3.40.50.450">
    <property type="match status" value="1"/>
</dbReference>
<evidence type="ECO:0000256" key="1">
    <source>
        <dbReference type="ARBA" id="ARBA00006525"/>
    </source>
</evidence>
<dbReference type="NCBIfam" id="TIGR00732">
    <property type="entry name" value="dprA"/>
    <property type="match status" value="1"/>
</dbReference>
<comment type="caution">
    <text evidence="3">The sequence shown here is derived from an EMBL/GenBank/DDBJ whole genome shotgun (WGS) entry which is preliminary data.</text>
</comment>
<proteinExistence type="inferred from homology"/>
<dbReference type="PANTHER" id="PTHR43022">
    <property type="entry name" value="PROTEIN SMF"/>
    <property type="match status" value="1"/>
</dbReference>
<dbReference type="Proteomes" id="UP000809829">
    <property type="component" value="Unassembled WGS sequence"/>
</dbReference>
<sequence length="290" mass="32982">MDLEIKTKLIHLTHCPYMTWKAIYTLFQYDPSLENLYQYSSKDFQNLFSFSQERANRLKKDLQTIPIQAILDNYEAEQIHCITIFDNCYPELLRNIYDPPWVLYAKGDQSLLKYKKVISVVGTRHPTSYGHDALKAVIDPLLKKDWLIVSGLAEGIDTIAHELAIGAKSRTIAVLGSGIYNIYPSKNKSLAKLIADQHLLLSEYPPTFKPQKWYFPMRNRIISGLTLGTVVVQAKERSGSFITADQALQQGREVFAIPGSIFDETSRGTNRLIQLGAKLILTAEDIREEL</sequence>
<protein>
    <submittedName>
        <fullName evidence="3">DNA processing protein</fullName>
    </submittedName>
</protein>
<dbReference type="PANTHER" id="PTHR43022:SF1">
    <property type="entry name" value="PROTEIN SMF"/>
    <property type="match status" value="1"/>
</dbReference>
<comment type="similarity">
    <text evidence="1">Belongs to the DprA/Smf family.</text>
</comment>
<gene>
    <name evidence="3" type="ORF">JOC83_000679</name>
</gene>
<reference evidence="3 4" key="1">
    <citation type="submission" date="2021-01" db="EMBL/GenBank/DDBJ databases">
        <title>Genomic Encyclopedia of Type Strains, Phase IV (KMG-IV): sequencing the most valuable type-strain genomes for metagenomic binning, comparative biology and taxonomic classification.</title>
        <authorList>
            <person name="Goeker M."/>
        </authorList>
    </citation>
    <scope>NUCLEOTIDE SEQUENCE [LARGE SCALE GENOMIC DNA]</scope>
    <source>
        <strain evidence="3 4">DSM 104297</strain>
    </source>
</reference>
<evidence type="ECO:0000313" key="4">
    <source>
        <dbReference type="Proteomes" id="UP000809829"/>
    </source>
</evidence>
<dbReference type="InterPro" id="IPR057666">
    <property type="entry name" value="DrpA_SLOG"/>
</dbReference>
<evidence type="ECO:0000259" key="2">
    <source>
        <dbReference type="Pfam" id="PF02481"/>
    </source>
</evidence>
<accession>A0ABS2QRL4</accession>
<dbReference type="EMBL" id="JAFBFC010000001">
    <property type="protein sequence ID" value="MBM7701853.1"/>
    <property type="molecule type" value="Genomic_DNA"/>
</dbReference>
<dbReference type="Pfam" id="PF02481">
    <property type="entry name" value="DNA_processg_A"/>
    <property type="match status" value="1"/>
</dbReference>
<dbReference type="RefSeq" id="WP_205183773.1">
    <property type="nucleotide sequence ID" value="NZ_JAFBFC010000001.1"/>
</dbReference>
<feature type="domain" description="Smf/DprA SLOG" evidence="2">
    <location>
        <begin position="81"/>
        <end position="289"/>
    </location>
</feature>
<evidence type="ECO:0000313" key="3">
    <source>
        <dbReference type="EMBL" id="MBM7701853.1"/>
    </source>
</evidence>